<organism evidence="1 2">
    <name type="scientific">Pedobacter ginsengiterrae</name>
    <dbReference type="NCBI Taxonomy" id="871696"/>
    <lineage>
        <taxon>Bacteria</taxon>
        <taxon>Pseudomonadati</taxon>
        <taxon>Bacteroidota</taxon>
        <taxon>Sphingobacteriia</taxon>
        <taxon>Sphingobacteriales</taxon>
        <taxon>Sphingobacteriaceae</taxon>
        <taxon>Pedobacter</taxon>
    </lineage>
</organism>
<dbReference type="Proteomes" id="UP001501081">
    <property type="component" value="Unassembled WGS sequence"/>
</dbReference>
<dbReference type="InterPro" id="IPR046233">
    <property type="entry name" value="DUF6266"/>
</dbReference>
<dbReference type="EMBL" id="BAABAK010000020">
    <property type="protein sequence ID" value="GAA3982557.1"/>
    <property type="molecule type" value="Genomic_DNA"/>
</dbReference>
<protein>
    <submittedName>
        <fullName evidence="1">Uncharacterized protein</fullName>
    </submittedName>
</protein>
<evidence type="ECO:0000313" key="1">
    <source>
        <dbReference type="EMBL" id="GAA3982557.1"/>
    </source>
</evidence>
<dbReference type="Pfam" id="PF19781">
    <property type="entry name" value="DUF6266"/>
    <property type="match status" value="1"/>
</dbReference>
<name>A0ABP7QHE5_9SPHI</name>
<keyword evidence="2" id="KW-1185">Reference proteome</keyword>
<comment type="caution">
    <text evidence="1">The sequence shown here is derived from an EMBL/GenBank/DDBJ whole genome shotgun (WGS) entry which is preliminary data.</text>
</comment>
<sequence>MALLNDGINGGFTGKAGSIIGYQLNGKWIIKGLPKLSKKNKEGTLSQNVCRKKFTLMQAFLSRVLGYIKIGFNIESKLRMMTAHNAAKSYNMLHAFDEYDEIDYSKICLTYGNLTGVKDPQYLTNDLGIQFTWTHEIYPDYNRNYDQVMILAFSPKDNIAFSVCSGSKRKSGTEVLEIPSFYKGSKFHTWISFVSDDRLSISMSSYVGVITY</sequence>
<evidence type="ECO:0000313" key="2">
    <source>
        <dbReference type="Proteomes" id="UP001501081"/>
    </source>
</evidence>
<accession>A0ABP7QHE5</accession>
<gene>
    <name evidence="1" type="ORF">GCM10022246_38180</name>
</gene>
<dbReference type="RefSeq" id="WP_344769622.1">
    <property type="nucleotide sequence ID" value="NZ_BAABAK010000020.1"/>
</dbReference>
<proteinExistence type="predicted"/>
<reference evidence="2" key="1">
    <citation type="journal article" date="2019" name="Int. J. Syst. Evol. Microbiol.">
        <title>The Global Catalogue of Microorganisms (GCM) 10K type strain sequencing project: providing services to taxonomists for standard genome sequencing and annotation.</title>
        <authorList>
            <consortium name="The Broad Institute Genomics Platform"/>
            <consortium name="The Broad Institute Genome Sequencing Center for Infectious Disease"/>
            <person name="Wu L."/>
            <person name="Ma J."/>
        </authorList>
    </citation>
    <scope>NUCLEOTIDE SEQUENCE [LARGE SCALE GENOMIC DNA]</scope>
    <source>
        <strain evidence="2">JCM 17338</strain>
    </source>
</reference>